<comment type="caution">
    <text evidence="1">The sequence shown here is derived from an EMBL/GenBank/DDBJ whole genome shotgun (WGS) entry which is preliminary data.</text>
</comment>
<dbReference type="PATRIC" id="fig|649742.3.peg.300"/>
<sequence length="83" mass="9927">MFRRNPITGVVYCELAEFRTIVREHCDDRDKYFLVDRIPETPEELGFEPDSPMPRADGYAAWMPWWRGEDRRHPSKRLSGSRQ</sequence>
<protein>
    <submittedName>
        <fullName evidence="1">Uncharacterized protein</fullName>
    </submittedName>
</protein>
<evidence type="ECO:0000313" key="1">
    <source>
        <dbReference type="EMBL" id="EFF80518.1"/>
    </source>
</evidence>
<accession>D4TX67</accession>
<organism evidence="1 2">
    <name type="scientific">Schaalia odontolytica F0309</name>
    <dbReference type="NCBI Taxonomy" id="649742"/>
    <lineage>
        <taxon>Bacteria</taxon>
        <taxon>Bacillati</taxon>
        <taxon>Actinomycetota</taxon>
        <taxon>Actinomycetes</taxon>
        <taxon>Actinomycetales</taxon>
        <taxon>Actinomycetaceae</taxon>
        <taxon>Schaalia</taxon>
    </lineage>
</organism>
<reference evidence="1 2" key="1">
    <citation type="submission" date="2009-10" db="EMBL/GenBank/DDBJ databases">
        <authorList>
            <person name="Weinstock G."/>
            <person name="Sodergren E."/>
            <person name="Clifton S."/>
            <person name="Fulton L."/>
            <person name="Fulton B."/>
            <person name="Courtney L."/>
            <person name="Fronick C."/>
            <person name="Harrison M."/>
            <person name="Strong C."/>
            <person name="Farmer C."/>
            <person name="Delahaunty K."/>
            <person name="Markovic C."/>
            <person name="Hall O."/>
            <person name="Minx P."/>
            <person name="Tomlinson C."/>
            <person name="Mitreva M."/>
            <person name="Nelson J."/>
            <person name="Hou S."/>
            <person name="Wollam A."/>
            <person name="Pepin K.H."/>
            <person name="Johnson M."/>
            <person name="Bhonagiri V."/>
            <person name="Nash W.E."/>
            <person name="Warren W."/>
            <person name="Chinwalla A."/>
            <person name="Mardis E.R."/>
            <person name="Wilson R.K."/>
        </authorList>
    </citation>
    <scope>NUCLEOTIDE SEQUENCE [LARGE SCALE GENOMIC DNA]</scope>
    <source>
        <strain evidence="1 2">F0309</strain>
    </source>
</reference>
<name>D4TX67_9ACTO</name>
<dbReference type="HOGENOM" id="CLU_2535088_0_0_11"/>
<dbReference type="AlphaFoldDB" id="D4TX67"/>
<gene>
    <name evidence="1" type="ORF">HMPREF0970_00524</name>
</gene>
<dbReference type="EMBL" id="ACYT02000015">
    <property type="protein sequence ID" value="EFF80518.1"/>
    <property type="molecule type" value="Genomic_DNA"/>
</dbReference>
<dbReference type="Proteomes" id="UP000003150">
    <property type="component" value="Unassembled WGS sequence"/>
</dbReference>
<evidence type="ECO:0000313" key="2">
    <source>
        <dbReference type="Proteomes" id="UP000003150"/>
    </source>
</evidence>
<proteinExistence type="predicted"/>